<accession>A0A3M7TNQ0</accession>
<organism evidence="1 2">
    <name type="scientific">Alteribacter keqinensis</name>
    <dbReference type="NCBI Taxonomy" id="2483800"/>
    <lineage>
        <taxon>Bacteria</taxon>
        <taxon>Bacillati</taxon>
        <taxon>Bacillota</taxon>
        <taxon>Bacilli</taxon>
        <taxon>Bacillales</taxon>
        <taxon>Bacillaceae</taxon>
        <taxon>Alteribacter</taxon>
    </lineage>
</organism>
<protein>
    <submittedName>
        <fullName evidence="1">Uncharacterized protein</fullName>
    </submittedName>
</protein>
<keyword evidence="2" id="KW-1185">Reference proteome</keyword>
<proteinExistence type="predicted"/>
<dbReference type="AlphaFoldDB" id="A0A3M7TNQ0"/>
<dbReference type="Proteomes" id="UP000278746">
    <property type="component" value="Unassembled WGS sequence"/>
</dbReference>
<evidence type="ECO:0000313" key="2">
    <source>
        <dbReference type="Proteomes" id="UP000278746"/>
    </source>
</evidence>
<dbReference type="OrthoDB" id="2878914at2"/>
<reference evidence="1 2" key="1">
    <citation type="submission" date="2018-10" db="EMBL/GenBank/DDBJ databases">
        <title>Bacillus Keqinensis sp. nov., a moderately halophilic bacterium isolated from a saline-alkaline lake.</title>
        <authorList>
            <person name="Wang H."/>
        </authorList>
    </citation>
    <scope>NUCLEOTIDE SEQUENCE [LARGE SCALE GENOMIC DNA]</scope>
    <source>
        <strain evidence="1 2">KQ-3</strain>
    </source>
</reference>
<dbReference type="RefSeq" id="WP_122900749.1">
    <property type="nucleotide sequence ID" value="NZ_RHIB01000003.1"/>
</dbReference>
<gene>
    <name evidence="1" type="ORF">EBO34_16865</name>
</gene>
<comment type="caution">
    <text evidence="1">The sequence shown here is derived from an EMBL/GenBank/DDBJ whole genome shotgun (WGS) entry which is preliminary data.</text>
</comment>
<name>A0A3M7TNQ0_9BACI</name>
<dbReference type="EMBL" id="RHIB01000003">
    <property type="protein sequence ID" value="RNA66874.1"/>
    <property type="molecule type" value="Genomic_DNA"/>
</dbReference>
<evidence type="ECO:0000313" key="1">
    <source>
        <dbReference type="EMBL" id="RNA66874.1"/>
    </source>
</evidence>
<sequence>MVSVNHHFVSSTNLENESLGPFQLQESLTEEKFVDFAPLEKREQDDGYSYSAEDFFLKTDKENNIVSLSAGRLPVETSSGLNTGDTLKKARLIYGDKYYTYREMGLGQASVYIDRDQRYKLTIWSTDDTTVSNMWLSRY</sequence>